<dbReference type="RefSeq" id="WP_147850757.1">
    <property type="nucleotide sequence ID" value="NZ_VDUZ01000044.1"/>
</dbReference>
<dbReference type="InterPro" id="IPR001099">
    <property type="entry name" value="Chalcone/stilbene_synt_N"/>
</dbReference>
<dbReference type="InterPro" id="IPR016039">
    <property type="entry name" value="Thiolase-like"/>
</dbReference>
<dbReference type="GO" id="GO:0016747">
    <property type="term" value="F:acyltransferase activity, transferring groups other than amino-acyl groups"/>
    <property type="evidence" value="ECO:0007669"/>
    <property type="project" value="InterPro"/>
</dbReference>
<feature type="domain" description="Chalcone/stilbene synthase C-terminal" evidence="6">
    <location>
        <begin position="218"/>
        <end position="331"/>
    </location>
</feature>
<keyword evidence="3" id="KW-0012">Acyltransferase</keyword>
<dbReference type="Gene3D" id="3.40.47.10">
    <property type="match status" value="2"/>
</dbReference>
<comment type="similarity">
    <text evidence="1">Belongs to the thiolase-like superfamily. Chalcone/stilbene synthases family.</text>
</comment>
<accession>A0A5C8PC78</accession>
<dbReference type="InterPro" id="IPR012328">
    <property type="entry name" value="Chalcone/stilbene_synt_C"/>
</dbReference>
<gene>
    <name evidence="7" type="ORF">FHP25_30390</name>
</gene>
<dbReference type="PIRSF" id="PIRSF000451">
    <property type="entry name" value="PKS_III"/>
    <property type="match status" value="1"/>
</dbReference>
<dbReference type="Pfam" id="PF02797">
    <property type="entry name" value="Chal_sti_synt_C"/>
    <property type="match status" value="1"/>
</dbReference>
<evidence type="ECO:0000256" key="3">
    <source>
        <dbReference type="ARBA" id="ARBA00023315"/>
    </source>
</evidence>
<evidence type="ECO:0000256" key="4">
    <source>
        <dbReference type="PIRSR" id="PIRSR000451-1"/>
    </source>
</evidence>
<protein>
    <submittedName>
        <fullName evidence="7">Type III polyketide synthase</fullName>
    </submittedName>
</protein>
<keyword evidence="8" id="KW-1185">Reference proteome</keyword>
<keyword evidence="2" id="KW-0808">Transferase</keyword>
<dbReference type="GO" id="GO:0030639">
    <property type="term" value="P:polyketide biosynthetic process"/>
    <property type="evidence" value="ECO:0007669"/>
    <property type="project" value="TreeGrafter"/>
</dbReference>
<feature type="active site" description="Acyl-thioester intermediate" evidence="4">
    <location>
        <position position="142"/>
    </location>
</feature>
<evidence type="ECO:0000313" key="7">
    <source>
        <dbReference type="EMBL" id="TXL71398.1"/>
    </source>
</evidence>
<dbReference type="OrthoDB" id="9786288at2"/>
<feature type="domain" description="Chalcone/stilbene synthase N-terminal" evidence="5">
    <location>
        <begin position="70"/>
        <end position="203"/>
    </location>
</feature>
<reference evidence="7 8" key="1">
    <citation type="submission" date="2019-06" db="EMBL/GenBank/DDBJ databases">
        <title>New taxonomy in bacterial strain CC-CFT640, isolated from vineyard.</title>
        <authorList>
            <person name="Lin S.-Y."/>
            <person name="Tsai C.-F."/>
            <person name="Young C.-C."/>
        </authorList>
    </citation>
    <scope>NUCLEOTIDE SEQUENCE [LARGE SCALE GENOMIC DNA]</scope>
    <source>
        <strain evidence="7 8">CC-CFT640</strain>
    </source>
</reference>
<dbReference type="Pfam" id="PF00195">
    <property type="entry name" value="Chal_sti_synt_N"/>
    <property type="match status" value="1"/>
</dbReference>
<dbReference type="CDD" id="cd00831">
    <property type="entry name" value="CHS_like"/>
    <property type="match status" value="1"/>
</dbReference>
<evidence type="ECO:0000313" key="8">
    <source>
        <dbReference type="Proteomes" id="UP000321638"/>
    </source>
</evidence>
<dbReference type="EMBL" id="VDUZ01000044">
    <property type="protein sequence ID" value="TXL71398.1"/>
    <property type="molecule type" value="Genomic_DNA"/>
</dbReference>
<dbReference type="Proteomes" id="UP000321638">
    <property type="component" value="Unassembled WGS sequence"/>
</dbReference>
<name>A0A5C8PC78_9HYPH</name>
<dbReference type="InterPro" id="IPR011141">
    <property type="entry name" value="Polyketide_synthase_type-III"/>
</dbReference>
<evidence type="ECO:0000256" key="2">
    <source>
        <dbReference type="ARBA" id="ARBA00022679"/>
    </source>
</evidence>
<proteinExistence type="inferred from homology"/>
<comment type="caution">
    <text evidence="7">The sequence shown here is derived from an EMBL/GenBank/DDBJ whole genome shotgun (WGS) entry which is preliminary data.</text>
</comment>
<sequence length="351" mass="37246">MAAIVRLLSLATATPPHAVSQRDLMAAAGDYFGANGVDVERLLPAFLHAGIDRRHLCEPLDWYQRPIGWKTRNDAFLRHAPALLEEAAQKAVADAGLTLGEIDQVVTVCSTGVATPSLDALLMERLPLRDDIGRLPIFGLGCAGGVTGLGVAARLARATPGTNILFLVVELCTLTFRSGDRRKANIIATALFGDGAAAAVVRAQDIANDNPVILHAGEQRWPGTLDVMGWDVAEDGLTVLFSRDIPTLVRGKLRQAADDYLARHGMTLSDIDGFIAHPGGAKVLDAMEDVFGLQTGGMVEARAVLRDYGNMSAATVMFVLDRALRRGLRGQNLMSALGPGFTGSFLTLAAA</sequence>
<evidence type="ECO:0000256" key="1">
    <source>
        <dbReference type="ARBA" id="ARBA00005531"/>
    </source>
</evidence>
<dbReference type="AlphaFoldDB" id="A0A5C8PC78"/>
<dbReference type="SUPFAM" id="SSF53901">
    <property type="entry name" value="Thiolase-like"/>
    <property type="match status" value="2"/>
</dbReference>
<evidence type="ECO:0000259" key="6">
    <source>
        <dbReference type="Pfam" id="PF02797"/>
    </source>
</evidence>
<dbReference type="PANTHER" id="PTHR11877:SF99">
    <property type="entry name" value="1,3,6,8-TETRAHYDROXYNAPHTHALENE SYNTHASE"/>
    <property type="match status" value="1"/>
</dbReference>
<organism evidence="7 8">
    <name type="scientific">Vineibacter terrae</name>
    <dbReference type="NCBI Taxonomy" id="2586908"/>
    <lineage>
        <taxon>Bacteria</taxon>
        <taxon>Pseudomonadati</taxon>
        <taxon>Pseudomonadota</taxon>
        <taxon>Alphaproteobacteria</taxon>
        <taxon>Hyphomicrobiales</taxon>
        <taxon>Vineibacter</taxon>
    </lineage>
</organism>
<dbReference type="PANTHER" id="PTHR11877">
    <property type="entry name" value="HYDROXYMETHYLGLUTARYL-COA SYNTHASE"/>
    <property type="match status" value="1"/>
</dbReference>
<evidence type="ECO:0000259" key="5">
    <source>
        <dbReference type="Pfam" id="PF00195"/>
    </source>
</evidence>